<dbReference type="PANTHER" id="PTHR12197">
    <property type="entry name" value="HISTONE-LYSINE N-METHYLTRANSFERASE SMYD"/>
    <property type="match status" value="1"/>
</dbReference>
<dbReference type="Gene3D" id="1.25.40.10">
    <property type="entry name" value="Tetratricopeptide repeat domain"/>
    <property type="match status" value="1"/>
</dbReference>
<dbReference type="GO" id="GO:0005634">
    <property type="term" value="C:nucleus"/>
    <property type="evidence" value="ECO:0007669"/>
    <property type="project" value="TreeGrafter"/>
</dbReference>
<dbReference type="PROSITE" id="PS50280">
    <property type="entry name" value="SET"/>
    <property type="match status" value="1"/>
</dbReference>
<dbReference type="OrthoDB" id="446890at2759"/>
<protein>
    <submittedName>
        <fullName evidence="3">SET domain protein</fullName>
    </submittedName>
</protein>
<dbReference type="CDD" id="cd20071">
    <property type="entry name" value="SET_SMYD"/>
    <property type="match status" value="1"/>
</dbReference>
<organism evidence="3 4">
    <name type="scientific">Gregarina niphandrodes</name>
    <name type="common">Septate eugregarine</name>
    <dbReference type="NCBI Taxonomy" id="110365"/>
    <lineage>
        <taxon>Eukaryota</taxon>
        <taxon>Sar</taxon>
        <taxon>Alveolata</taxon>
        <taxon>Apicomplexa</taxon>
        <taxon>Conoidasida</taxon>
        <taxon>Gregarinasina</taxon>
        <taxon>Eugregarinorida</taxon>
        <taxon>Gregarinidae</taxon>
        <taxon>Gregarina</taxon>
    </lineage>
</organism>
<dbReference type="Pfam" id="PF00856">
    <property type="entry name" value="SET"/>
    <property type="match status" value="1"/>
</dbReference>
<dbReference type="eggNOG" id="KOG2084">
    <property type="taxonomic scope" value="Eukaryota"/>
</dbReference>
<keyword evidence="4" id="KW-1185">Reference proteome</keyword>
<dbReference type="InterPro" id="IPR011990">
    <property type="entry name" value="TPR-like_helical_dom_sf"/>
</dbReference>
<accession>A0A023B120</accession>
<dbReference type="InterPro" id="IPR001214">
    <property type="entry name" value="SET_dom"/>
</dbReference>
<feature type="region of interest" description="Disordered" evidence="1">
    <location>
        <begin position="97"/>
        <end position="117"/>
    </location>
</feature>
<dbReference type="VEuPathDB" id="CryptoDB:GNI_135100"/>
<proteinExistence type="predicted"/>
<dbReference type="GeneID" id="22914792"/>
<evidence type="ECO:0000313" key="3">
    <source>
        <dbReference type="EMBL" id="EZG46112.1"/>
    </source>
</evidence>
<sequence>MSTVVWQPGKGKCVIAVDTIREGDCINRELPFASEPLYEKRTIVCAACRSLAVQPESGYLPCPKCKQAFYCAECWNSGLSARSHPCELYRRLEKMTEGTTKPEEGSKPEEGRAEGTATLTDHQRTLSALAYRCYQALTRDRDFSDNLLVAQNSTSEPNVTSDSQNGTTGPFQVDAARSGGCGDFVAQCHHGTLRGWMDAKLIVVSDVIDVPITALRAMLVRFQMNAFYATDASFKPHSACVYVLSSLLNHACVPNAICQYNGVEVAIRALRRIEPGEEVCIAYVDLLRPYPERKEVLDMDYTFTCKCSACRPRLLPAADTTEGQRAGALSRARYAELASFLRSFAISPKLNALLTPNRYELFMDPDRGLYTDCQDQLVIEKDLLGFWNGVRNVELHNRLVQGCKTLDELKTKHGSFHAHQKQWGKEPDEPLVSAQQMEQLILTHWRLCKQLTSNEEFTASSVNPLNKSLYGLRSELYSLLYDADALELALVQAEFLLTTLTFVYADIPNHPQIALLLNAYLDIRHSLNNSPANVQELYKRVHRAYRAVYGGEHAYTRVVQESLAAP</sequence>
<dbReference type="EMBL" id="AFNH02001000">
    <property type="protein sequence ID" value="EZG46112.1"/>
    <property type="molecule type" value="Genomic_DNA"/>
</dbReference>
<comment type="caution">
    <text evidence="3">The sequence shown here is derived from an EMBL/GenBank/DDBJ whole genome shotgun (WGS) entry which is preliminary data.</text>
</comment>
<dbReference type="Gene3D" id="2.170.270.10">
    <property type="entry name" value="SET domain"/>
    <property type="match status" value="1"/>
</dbReference>
<evidence type="ECO:0000313" key="4">
    <source>
        <dbReference type="Proteomes" id="UP000019763"/>
    </source>
</evidence>
<name>A0A023B120_GRENI</name>
<evidence type="ECO:0000256" key="1">
    <source>
        <dbReference type="SAM" id="MobiDB-lite"/>
    </source>
</evidence>
<gene>
    <name evidence="3" type="ORF">GNI_135100</name>
</gene>
<dbReference type="PANTHER" id="PTHR12197:SF251">
    <property type="entry name" value="EG:BACR7C10.4 PROTEIN"/>
    <property type="match status" value="1"/>
</dbReference>
<dbReference type="SUPFAM" id="SSF82199">
    <property type="entry name" value="SET domain"/>
    <property type="match status" value="1"/>
</dbReference>
<reference evidence="3" key="1">
    <citation type="submission" date="2013-12" db="EMBL/GenBank/DDBJ databases">
        <authorList>
            <person name="Omoto C.K."/>
            <person name="Sibley D."/>
            <person name="Venepally P."/>
            <person name="Hadjithomas M."/>
            <person name="Karamycheva S."/>
            <person name="Brunk B."/>
            <person name="Roos D."/>
            <person name="Caler E."/>
            <person name="Lorenzi H."/>
        </authorList>
    </citation>
    <scope>NUCLEOTIDE SEQUENCE</scope>
</reference>
<dbReference type="AlphaFoldDB" id="A0A023B120"/>
<dbReference type="RefSeq" id="XP_011132368.1">
    <property type="nucleotide sequence ID" value="XM_011134066.1"/>
</dbReference>
<dbReference type="InterPro" id="IPR050869">
    <property type="entry name" value="H3K4_H4K5_MeTrfase"/>
</dbReference>
<dbReference type="InterPro" id="IPR046341">
    <property type="entry name" value="SET_dom_sf"/>
</dbReference>
<feature type="compositionally biased region" description="Basic and acidic residues" evidence="1">
    <location>
        <begin position="97"/>
        <end position="113"/>
    </location>
</feature>
<evidence type="ECO:0000259" key="2">
    <source>
        <dbReference type="PROSITE" id="PS50280"/>
    </source>
</evidence>
<dbReference type="Proteomes" id="UP000019763">
    <property type="component" value="Unassembled WGS sequence"/>
</dbReference>
<feature type="domain" description="SET" evidence="2">
    <location>
        <begin position="1"/>
        <end position="284"/>
    </location>
</feature>